<dbReference type="Proteomes" id="UP000821837">
    <property type="component" value="Chromosome 3"/>
</dbReference>
<organism evidence="1 2">
    <name type="scientific">Rhipicephalus sanguineus</name>
    <name type="common">Brown dog tick</name>
    <name type="synonym">Ixodes sanguineus</name>
    <dbReference type="NCBI Taxonomy" id="34632"/>
    <lineage>
        <taxon>Eukaryota</taxon>
        <taxon>Metazoa</taxon>
        <taxon>Ecdysozoa</taxon>
        <taxon>Arthropoda</taxon>
        <taxon>Chelicerata</taxon>
        <taxon>Arachnida</taxon>
        <taxon>Acari</taxon>
        <taxon>Parasitiformes</taxon>
        <taxon>Ixodida</taxon>
        <taxon>Ixodoidea</taxon>
        <taxon>Ixodidae</taxon>
        <taxon>Rhipicephalinae</taxon>
        <taxon>Rhipicephalus</taxon>
        <taxon>Rhipicephalus</taxon>
    </lineage>
</organism>
<keyword evidence="2" id="KW-1185">Reference proteome</keyword>
<evidence type="ECO:0000313" key="2">
    <source>
        <dbReference type="Proteomes" id="UP000821837"/>
    </source>
</evidence>
<dbReference type="Gene3D" id="3.80.10.10">
    <property type="entry name" value="Ribonuclease Inhibitor"/>
    <property type="match status" value="1"/>
</dbReference>
<accession>A0A9D4Q5C0</accession>
<evidence type="ECO:0000313" key="1">
    <source>
        <dbReference type="EMBL" id="KAH7963386.1"/>
    </source>
</evidence>
<dbReference type="AlphaFoldDB" id="A0A9D4Q5C0"/>
<dbReference type="SUPFAM" id="SSF52047">
    <property type="entry name" value="RNI-like"/>
    <property type="match status" value="1"/>
</dbReference>
<dbReference type="EMBL" id="JABSTV010001249">
    <property type="protein sequence ID" value="KAH7963386.1"/>
    <property type="molecule type" value="Genomic_DNA"/>
</dbReference>
<name>A0A9D4Q5C0_RHISA</name>
<reference evidence="1" key="1">
    <citation type="journal article" date="2020" name="Cell">
        <title>Large-Scale Comparative Analyses of Tick Genomes Elucidate Their Genetic Diversity and Vector Capacities.</title>
        <authorList>
            <consortium name="Tick Genome and Microbiome Consortium (TIGMIC)"/>
            <person name="Jia N."/>
            <person name="Wang J."/>
            <person name="Shi W."/>
            <person name="Du L."/>
            <person name="Sun Y."/>
            <person name="Zhan W."/>
            <person name="Jiang J.F."/>
            <person name="Wang Q."/>
            <person name="Zhang B."/>
            <person name="Ji P."/>
            <person name="Bell-Sakyi L."/>
            <person name="Cui X.M."/>
            <person name="Yuan T.T."/>
            <person name="Jiang B.G."/>
            <person name="Yang W.F."/>
            <person name="Lam T.T."/>
            <person name="Chang Q.C."/>
            <person name="Ding S.J."/>
            <person name="Wang X.J."/>
            <person name="Zhu J.G."/>
            <person name="Ruan X.D."/>
            <person name="Zhao L."/>
            <person name="Wei J.T."/>
            <person name="Ye R.Z."/>
            <person name="Que T.C."/>
            <person name="Du C.H."/>
            <person name="Zhou Y.H."/>
            <person name="Cheng J.X."/>
            <person name="Dai P.F."/>
            <person name="Guo W.B."/>
            <person name="Han X.H."/>
            <person name="Huang E.J."/>
            <person name="Li L.F."/>
            <person name="Wei W."/>
            <person name="Gao Y.C."/>
            <person name="Liu J.Z."/>
            <person name="Shao H.Z."/>
            <person name="Wang X."/>
            <person name="Wang C.C."/>
            <person name="Yang T.C."/>
            <person name="Huo Q.B."/>
            <person name="Li W."/>
            <person name="Chen H.Y."/>
            <person name="Chen S.E."/>
            <person name="Zhou L.G."/>
            <person name="Ni X.B."/>
            <person name="Tian J.H."/>
            <person name="Sheng Y."/>
            <person name="Liu T."/>
            <person name="Pan Y.S."/>
            <person name="Xia L.Y."/>
            <person name="Li J."/>
            <person name="Zhao F."/>
            <person name="Cao W.C."/>
        </authorList>
    </citation>
    <scope>NUCLEOTIDE SEQUENCE</scope>
    <source>
        <strain evidence="1">Rsan-2018</strain>
    </source>
</reference>
<dbReference type="VEuPathDB" id="VectorBase:RSAN_035074"/>
<protein>
    <submittedName>
        <fullName evidence="1">Uncharacterized protein</fullName>
    </submittedName>
</protein>
<dbReference type="InterPro" id="IPR032675">
    <property type="entry name" value="LRR_dom_sf"/>
</dbReference>
<reference evidence="1" key="2">
    <citation type="submission" date="2021-09" db="EMBL/GenBank/DDBJ databases">
        <authorList>
            <person name="Jia N."/>
            <person name="Wang J."/>
            <person name="Shi W."/>
            <person name="Du L."/>
            <person name="Sun Y."/>
            <person name="Zhan W."/>
            <person name="Jiang J."/>
            <person name="Wang Q."/>
            <person name="Zhang B."/>
            <person name="Ji P."/>
            <person name="Sakyi L.B."/>
            <person name="Cui X."/>
            <person name="Yuan T."/>
            <person name="Jiang B."/>
            <person name="Yang W."/>
            <person name="Lam T.T.-Y."/>
            <person name="Chang Q."/>
            <person name="Ding S."/>
            <person name="Wang X."/>
            <person name="Zhu J."/>
            <person name="Ruan X."/>
            <person name="Zhao L."/>
            <person name="Wei J."/>
            <person name="Que T."/>
            <person name="Du C."/>
            <person name="Cheng J."/>
            <person name="Dai P."/>
            <person name="Han X."/>
            <person name="Huang E."/>
            <person name="Gao Y."/>
            <person name="Liu J."/>
            <person name="Shao H."/>
            <person name="Ye R."/>
            <person name="Li L."/>
            <person name="Wei W."/>
            <person name="Wang X."/>
            <person name="Wang C."/>
            <person name="Huo Q."/>
            <person name="Li W."/>
            <person name="Guo W."/>
            <person name="Chen H."/>
            <person name="Chen S."/>
            <person name="Zhou L."/>
            <person name="Zhou L."/>
            <person name="Ni X."/>
            <person name="Tian J."/>
            <person name="Zhou Y."/>
            <person name="Sheng Y."/>
            <person name="Liu T."/>
            <person name="Pan Y."/>
            <person name="Xia L."/>
            <person name="Li J."/>
            <person name="Zhao F."/>
            <person name="Cao W."/>
        </authorList>
    </citation>
    <scope>NUCLEOTIDE SEQUENCE</scope>
    <source>
        <strain evidence="1">Rsan-2018</strain>
        <tissue evidence="1">Larvae</tissue>
    </source>
</reference>
<sequence length="413" mass="46947">MELVREFGDFRVLVLAEDHIVLKLDTSWPRGVELPKGMSLGQDDGHLLVGNQESMVSAVESALPRKVRISKAMFCGCASFDSSDRYADAAIKLLRDVQEICIVHNRDKVYKLVRMFPNVKVLALLHDLCKHHLEVDEPCRDRSAPLVEGSQLRKLVGSVSNLFDGHLLKLSHETTLTLFRTCPDVGVSSVEALAKVSAFRNLRSLTLANVAGLVVYEDMDLVLRQLLGMSPDLEELALEHWDGLMLSTISKLCPKIKVLKLVFCTGSTKEVALNTRLFPNLEYVEISMQMLQNTFWSFLSVTRETLRTARFAECGTCIEFLHYCVKYAEWLPFSRLEHLALCTRRTLRELDLEPRELHSVLKVLPMLRHLETDSYDLRLYFENYCVPRGRLSLSWTGCVCCAVHNPELAKKYS</sequence>
<gene>
    <name evidence="1" type="ORF">HPB52_020881</name>
</gene>
<comment type="caution">
    <text evidence="1">The sequence shown here is derived from an EMBL/GenBank/DDBJ whole genome shotgun (WGS) entry which is preliminary data.</text>
</comment>
<proteinExistence type="predicted"/>